<dbReference type="InterPro" id="IPR000182">
    <property type="entry name" value="GNAT_dom"/>
</dbReference>
<feature type="domain" description="N-acetyltransferase" evidence="1">
    <location>
        <begin position="3"/>
        <end position="163"/>
    </location>
</feature>
<dbReference type="EC" id="2.3.1.183" evidence="2"/>
<dbReference type="RefSeq" id="WP_295320136.1">
    <property type="nucleotide sequence ID" value="NZ_LT598653.1"/>
</dbReference>
<gene>
    <name evidence="2" type="primary">pat</name>
    <name evidence="2" type="ORF">SPPYR_2716</name>
</gene>
<name>A0A1Y5PYS0_9SPHN</name>
<keyword evidence="2" id="KW-0808">Transferase</keyword>
<dbReference type="EMBL" id="LT598653">
    <property type="protein sequence ID" value="SBV33836.1"/>
    <property type="molecule type" value="Genomic_DNA"/>
</dbReference>
<protein>
    <submittedName>
        <fullName evidence="2">Phosphinothricin N-acetyltransferase</fullName>
        <ecNumber evidence="2">2.3.1.183</ecNumber>
    </submittedName>
</protein>
<evidence type="ECO:0000259" key="1">
    <source>
        <dbReference type="PROSITE" id="PS51186"/>
    </source>
</evidence>
<reference evidence="2" key="1">
    <citation type="submission" date="2016-03" db="EMBL/GenBank/DDBJ databases">
        <authorList>
            <person name="Ploux O."/>
        </authorList>
    </citation>
    <scope>NUCLEOTIDE SEQUENCE</scope>
    <source>
        <strain evidence="2">UC10</strain>
    </source>
</reference>
<accession>A0A1Y5PYS0</accession>
<dbReference type="KEGG" id="sphu:SPPYR_2716"/>
<proteinExistence type="predicted"/>
<dbReference type="CDD" id="cd04301">
    <property type="entry name" value="NAT_SF"/>
    <property type="match status" value="1"/>
</dbReference>
<dbReference type="Gene3D" id="3.40.630.30">
    <property type="match status" value="1"/>
</dbReference>
<evidence type="ECO:0000313" key="2">
    <source>
        <dbReference type="EMBL" id="SBV33836.1"/>
    </source>
</evidence>
<dbReference type="NCBIfam" id="NF040504">
    <property type="entry name" value="resist_ArsN1b"/>
    <property type="match status" value="1"/>
</dbReference>
<dbReference type="PROSITE" id="PS51186">
    <property type="entry name" value="GNAT"/>
    <property type="match status" value="1"/>
</dbReference>
<dbReference type="Pfam" id="PF13420">
    <property type="entry name" value="Acetyltransf_4"/>
    <property type="match status" value="1"/>
</dbReference>
<keyword evidence="2" id="KW-0012">Acyltransferase</keyword>
<dbReference type="PANTHER" id="PTHR43072:SF8">
    <property type="entry name" value="ACYLTRANSFERASE FABY-RELATED"/>
    <property type="match status" value="1"/>
</dbReference>
<sequence>MSAHIRPAASADAARCAEIYAPYVIDNWVSFERDPPDAIEMARRIEDYGASHGWLVAEVEGQIAGYAYGSPHRTREAYATSADVTVYVDVAFARSGVGRQLYDALFPILKDRNVHAIFAGIALPNDASIGLHEAMGFRPVGIYREVGWKMGGWRDVGWWQRLL</sequence>
<dbReference type="InterPro" id="IPR016181">
    <property type="entry name" value="Acyl_CoA_acyltransferase"/>
</dbReference>
<dbReference type="SUPFAM" id="SSF55729">
    <property type="entry name" value="Acyl-CoA N-acyltransferases (Nat)"/>
    <property type="match status" value="1"/>
</dbReference>
<dbReference type="GO" id="GO:0102971">
    <property type="term" value="F:phosphinothricin N-acetyltransferase activity"/>
    <property type="evidence" value="ECO:0007669"/>
    <property type="project" value="UniProtKB-EC"/>
</dbReference>
<dbReference type="AlphaFoldDB" id="A0A1Y5PYS0"/>
<dbReference type="PANTHER" id="PTHR43072">
    <property type="entry name" value="N-ACETYLTRANSFERASE"/>
    <property type="match status" value="1"/>
</dbReference>
<organism evidence="2">
    <name type="scientific">uncultured Sphingopyxis sp</name>
    <dbReference type="NCBI Taxonomy" id="310581"/>
    <lineage>
        <taxon>Bacteria</taxon>
        <taxon>Pseudomonadati</taxon>
        <taxon>Pseudomonadota</taxon>
        <taxon>Alphaproteobacteria</taxon>
        <taxon>Sphingomonadales</taxon>
        <taxon>Sphingomonadaceae</taxon>
        <taxon>Sphingopyxis</taxon>
        <taxon>environmental samples</taxon>
    </lineage>
</organism>